<dbReference type="EMBL" id="QTSX02005203">
    <property type="protein sequence ID" value="KAJ9060344.1"/>
    <property type="molecule type" value="Genomic_DNA"/>
</dbReference>
<comment type="caution">
    <text evidence="1">The sequence shown here is derived from an EMBL/GenBank/DDBJ whole genome shotgun (WGS) entry which is preliminary data.</text>
</comment>
<keyword evidence="2" id="KW-1185">Reference proteome</keyword>
<sequence length="116" mass="12809">MQTLFGYCLNGLNSHHYLVFLVGKDDAELSSVSASSFFTPQPRYSSADFEVCQKRLVQSLRKHAVLQSLSNSSKAHTAQLSNLVGTRIALIDELNSEDFLDKSLIKHLKGGDPLVL</sequence>
<protein>
    <submittedName>
        <fullName evidence="1">Uncharacterized protein</fullName>
    </submittedName>
</protein>
<dbReference type="Proteomes" id="UP001165960">
    <property type="component" value="Unassembled WGS sequence"/>
</dbReference>
<reference evidence="1" key="1">
    <citation type="submission" date="2022-04" db="EMBL/GenBank/DDBJ databases">
        <title>Genome of the entomopathogenic fungus Entomophthora muscae.</title>
        <authorList>
            <person name="Elya C."/>
            <person name="Lovett B.R."/>
            <person name="Lee E."/>
            <person name="Macias A.M."/>
            <person name="Hajek A.E."/>
            <person name="De Bivort B.L."/>
            <person name="Kasson M.T."/>
            <person name="De Fine Licht H.H."/>
            <person name="Stajich J.E."/>
        </authorList>
    </citation>
    <scope>NUCLEOTIDE SEQUENCE</scope>
    <source>
        <strain evidence="1">Berkeley</strain>
    </source>
</reference>
<organism evidence="1 2">
    <name type="scientific">Entomophthora muscae</name>
    <dbReference type="NCBI Taxonomy" id="34485"/>
    <lineage>
        <taxon>Eukaryota</taxon>
        <taxon>Fungi</taxon>
        <taxon>Fungi incertae sedis</taxon>
        <taxon>Zoopagomycota</taxon>
        <taxon>Entomophthoromycotina</taxon>
        <taxon>Entomophthoromycetes</taxon>
        <taxon>Entomophthorales</taxon>
        <taxon>Entomophthoraceae</taxon>
        <taxon>Entomophthora</taxon>
    </lineage>
</organism>
<evidence type="ECO:0000313" key="1">
    <source>
        <dbReference type="EMBL" id="KAJ9060344.1"/>
    </source>
</evidence>
<gene>
    <name evidence="1" type="ORF">DSO57_1031843</name>
</gene>
<evidence type="ECO:0000313" key="2">
    <source>
        <dbReference type="Proteomes" id="UP001165960"/>
    </source>
</evidence>
<proteinExistence type="predicted"/>
<name>A0ACC2SDL0_9FUNG</name>
<accession>A0ACC2SDL0</accession>